<name>A0ABN2JK51_9ACTN</name>
<dbReference type="Proteomes" id="UP001501057">
    <property type="component" value="Unassembled WGS sequence"/>
</dbReference>
<proteinExistence type="predicted"/>
<dbReference type="RefSeq" id="WP_344198017.1">
    <property type="nucleotide sequence ID" value="NZ_BAAAME010000002.1"/>
</dbReference>
<evidence type="ECO:0000313" key="4">
    <source>
        <dbReference type="Proteomes" id="UP001501057"/>
    </source>
</evidence>
<protein>
    <recommendedName>
        <fullName evidence="2">DnaJ homologue subfamily C member 28 conserved domain-containing protein</fullName>
    </recommendedName>
</protein>
<organism evidence="3 4">
    <name type="scientific">Aeromicrobium alkaliterrae</name>
    <dbReference type="NCBI Taxonomy" id="302168"/>
    <lineage>
        <taxon>Bacteria</taxon>
        <taxon>Bacillati</taxon>
        <taxon>Actinomycetota</taxon>
        <taxon>Actinomycetes</taxon>
        <taxon>Propionibacteriales</taxon>
        <taxon>Nocardioidaceae</taxon>
        <taxon>Aeromicrobium</taxon>
    </lineage>
</organism>
<accession>A0ABN2JK51</accession>
<keyword evidence="4" id="KW-1185">Reference proteome</keyword>
<evidence type="ECO:0000259" key="2">
    <source>
        <dbReference type="Pfam" id="PF09350"/>
    </source>
</evidence>
<evidence type="ECO:0000256" key="1">
    <source>
        <dbReference type="SAM" id="MobiDB-lite"/>
    </source>
</evidence>
<feature type="region of interest" description="Disordered" evidence="1">
    <location>
        <begin position="145"/>
        <end position="167"/>
    </location>
</feature>
<comment type="caution">
    <text evidence="3">The sequence shown here is derived from an EMBL/GenBank/DDBJ whole genome shotgun (WGS) entry which is preliminary data.</text>
</comment>
<evidence type="ECO:0000313" key="3">
    <source>
        <dbReference type="EMBL" id="GAA1729933.1"/>
    </source>
</evidence>
<feature type="compositionally biased region" description="Basic residues" evidence="1">
    <location>
        <begin position="157"/>
        <end position="167"/>
    </location>
</feature>
<dbReference type="Pfam" id="PF09350">
    <property type="entry name" value="DJC28_CD"/>
    <property type="match status" value="1"/>
</dbReference>
<dbReference type="InterPro" id="IPR018961">
    <property type="entry name" value="DnaJ_homolog_subfam-C_membr-28"/>
</dbReference>
<reference evidence="3 4" key="1">
    <citation type="journal article" date="2019" name="Int. J. Syst. Evol. Microbiol.">
        <title>The Global Catalogue of Microorganisms (GCM) 10K type strain sequencing project: providing services to taxonomists for standard genome sequencing and annotation.</title>
        <authorList>
            <consortium name="The Broad Institute Genomics Platform"/>
            <consortium name="The Broad Institute Genome Sequencing Center for Infectious Disease"/>
            <person name="Wu L."/>
            <person name="Ma J."/>
        </authorList>
    </citation>
    <scope>NUCLEOTIDE SEQUENCE [LARGE SCALE GENOMIC DNA]</scope>
    <source>
        <strain evidence="3 4">JCM 13518</strain>
    </source>
</reference>
<dbReference type="EMBL" id="BAAAME010000002">
    <property type="protein sequence ID" value="GAA1729933.1"/>
    <property type="molecule type" value="Genomic_DNA"/>
</dbReference>
<sequence length="167" mass="19645">MQDDSQDERPLRDRRPEDTAMWIDQQIRAAIERGEFDDLPYAGKPLPERLTSQNDPDWWLKGLIEREQVTGVLPEALQLRTDAVRLPQELDRLAREADVREAVEGFNRRILEARRQLAGGPPVVTPLRDVEQDVLAWRERRRTRALQPALEDPGSPPRRRWFRRRRA</sequence>
<feature type="domain" description="DnaJ homologue subfamily C member 28 conserved" evidence="2">
    <location>
        <begin position="22"/>
        <end position="90"/>
    </location>
</feature>
<gene>
    <name evidence="3" type="ORF">GCM10009710_08150</name>
</gene>